<evidence type="ECO:0000256" key="2">
    <source>
        <dbReference type="ARBA" id="ARBA00022840"/>
    </source>
</evidence>
<dbReference type="InterPro" id="IPR029071">
    <property type="entry name" value="Ubiquitin-like_domsf"/>
</dbReference>
<dbReference type="PANTHER" id="PTHR10048:SF14">
    <property type="entry name" value="LD28067P"/>
    <property type="match status" value="1"/>
</dbReference>
<dbReference type="Gene3D" id="1.25.40.70">
    <property type="entry name" value="Phosphatidylinositol 3-kinase, accessory domain (PIK)"/>
    <property type="match status" value="1"/>
</dbReference>
<dbReference type="InterPro" id="IPR016024">
    <property type="entry name" value="ARM-type_fold"/>
</dbReference>
<evidence type="ECO:0000313" key="7">
    <source>
        <dbReference type="Proteomes" id="UP001439008"/>
    </source>
</evidence>
<feature type="non-terminal residue" evidence="6">
    <location>
        <position position="567"/>
    </location>
</feature>
<dbReference type="Pfam" id="PF00794">
    <property type="entry name" value="PI3K_rbd"/>
    <property type="match status" value="1"/>
</dbReference>
<keyword evidence="2" id="KW-0067">ATP-binding</keyword>
<reference evidence="6 7" key="1">
    <citation type="journal article" date="2024" name="BMC Biol.">
        <title>Comparative genomics of Ascetosporea gives new insight into the evolutionary basis for animal parasitism in Rhizaria.</title>
        <authorList>
            <person name="Hiltunen Thoren M."/>
            <person name="Onut-Brannstrom I."/>
            <person name="Alfjorden A."/>
            <person name="Peckova H."/>
            <person name="Swords F."/>
            <person name="Hooper C."/>
            <person name="Holzer A.S."/>
            <person name="Bass D."/>
            <person name="Burki F."/>
        </authorList>
    </citation>
    <scope>NUCLEOTIDE SEQUENCE [LARGE SCALE GENOMIC DNA]</scope>
    <source>
        <strain evidence="6">20-A016</strain>
    </source>
</reference>
<dbReference type="InterPro" id="IPR001263">
    <property type="entry name" value="PI3K_accessory_dom"/>
</dbReference>
<dbReference type="InterPro" id="IPR042236">
    <property type="entry name" value="PI3K_accessory_sf"/>
</dbReference>
<accession>A0ABV2ALS0</accession>
<gene>
    <name evidence="6" type="ORF">MHBO_002280</name>
</gene>
<dbReference type="Proteomes" id="UP001439008">
    <property type="component" value="Unassembled WGS sequence"/>
</dbReference>
<evidence type="ECO:0000256" key="1">
    <source>
        <dbReference type="ARBA" id="ARBA00022741"/>
    </source>
</evidence>
<feature type="domain" description="PIK helical" evidence="4">
    <location>
        <begin position="382"/>
        <end position="560"/>
    </location>
</feature>
<dbReference type="Pfam" id="PF00613">
    <property type="entry name" value="PI3Ka"/>
    <property type="match status" value="1"/>
</dbReference>
<comment type="similarity">
    <text evidence="3">Belongs to the PI3/PI4-kinase family.</text>
</comment>
<dbReference type="SUPFAM" id="SSF48371">
    <property type="entry name" value="ARM repeat"/>
    <property type="match status" value="1"/>
</dbReference>
<dbReference type="Gene3D" id="3.10.20.90">
    <property type="entry name" value="Phosphatidylinositol 3-kinase Catalytic Subunit, Chain A, domain 1"/>
    <property type="match status" value="1"/>
</dbReference>
<dbReference type="SUPFAM" id="SSF49562">
    <property type="entry name" value="C2 domain (Calcium/lipid-binding domain, CaLB)"/>
    <property type="match status" value="1"/>
</dbReference>
<dbReference type="PANTHER" id="PTHR10048">
    <property type="entry name" value="PHOSPHATIDYLINOSITOL KINASE"/>
    <property type="match status" value="1"/>
</dbReference>
<keyword evidence="7" id="KW-1185">Reference proteome</keyword>
<dbReference type="InterPro" id="IPR002420">
    <property type="entry name" value="PI3K-type_C2_dom"/>
</dbReference>
<evidence type="ECO:0000259" key="5">
    <source>
        <dbReference type="PROSITE" id="PS51547"/>
    </source>
</evidence>
<dbReference type="PROSITE" id="PS51547">
    <property type="entry name" value="C2_PI3K"/>
    <property type="match status" value="1"/>
</dbReference>
<evidence type="ECO:0000313" key="6">
    <source>
        <dbReference type="EMBL" id="MES1920628.1"/>
    </source>
</evidence>
<dbReference type="InterPro" id="IPR035892">
    <property type="entry name" value="C2_domain_sf"/>
</dbReference>
<evidence type="ECO:0000259" key="4">
    <source>
        <dbReference type="PROSITE" id="PS51545"/>
    </source>
</evidence>
<sequence>MDWKETLRFLLDKDKLNFSIDPLSTAVSAYRAKSASHDYAKLIFNNYQKPKQTSRTEIRPGTTSCQCFVTLDRSIDQSGKTVIIDSDATTTASDLIYGILERIGKTDDKSDFILKASKMNEYIENDEILWNSAYPRSMIKQNKIIELRMLAKSKISKKIFETNSEKGFKDYKNLAIKSDFKKVLSGRDFNVAPNADVLKMDYIPFRECNFPFSVKILGVDNIKTPNKNLNDSICVKTFLFFGNKIIKETNSKTVYKKIQPKFATIWNERIGFANRSIKINRLPRSTKAAFLVCSKRLTDRNEIVAWIVVNLINEWGQMLSKKQKFNLWTLPMEVEHIFTAPTGENVIVNDNSKPTICVEFPEFILPVLSPKTIYYHSNGRADSIIDKRMNIVNEERLKQIYTYPLMKLTEEDQSLVWLDRNNIRNNFQRLKIFLKCIDWTNPHETREARKIFMSKKRPKHIREMISLLDYPFHDTLVRKETVKILYSLTDEEINCYLIQLVQALKFEQYHNSTLSQFLIRKAIKNPLQIGQAFFWNLKTELSDLLYSQRYYLILEEYLYKTGANCYF</sequence>
<feature type="domain" description="C2 PI3K-type" evidence="5">
    <location>
        <begin position="208"/>
        <end position="366"/>
    </location>
</feature>
<dbReference type="SMART" id="SM00145">
    <property type="entry name" value="PI3Ka"/>
    <property type="match status" value="1"/>
</dbReference>
<dbReference type="Pfam" id="PF00792">
    <property type="entry name" value="PI3K_C2"/>
    <property type="match status" value="1"/>
</dbReference>
<proteinExistence type="inferred from homology"/>
<dbReference type="EMBL" id="JBDODL010000776">
    <property type="protein sequence ID" value="MES1920628.1"/>
    <property type="molecule type" value="Genomic_DNA"/>
</dbReference>
<dbReference type="InterPro" id="IPR000341">
    <property type="entry name" value="PI3K_Ras-bd_dom"/>
</dbReference>
<dbReference type="SUPFAM" id="SSF54236">
    <property type="entry name" value="Ubiquitin-like"/>
    <property type="match status" value="1"/>
</dbReference>
<protein>
    <submittedName>
        <fullName evidence="6">Uncharacterized protein</fullName>
    </submittedName>
</protein>
<name>A0ABV2ALS0_9EUKA</name>
<comment type="caution">
    <text evidence="6">The sequence shown here is derived from an EMBL/GenBank/DDBJ whole genome shotgun (WGS) entry which is preliminary data.</text>
</comment>
<evidence type="ECO:0000256" key="3">
    <source>
        <dbReference type="PROSITE-ProRule" id="PRU00880"/>
    </source>
</evidence>
<dbReference type="InterPro" id="IPR015433">
    <property type="entry name" value="PI3/4_kinase"/>
</dbReference>
<dbReference type="PROSITE" id="PS51545">
    <property type="entry name" value="PIK_HELICAL"/>
    <property type="match status" value="1"/>
</dbReference>
<organism evidence="6 7">
    <name type="scientific">Bonamia ostreae</name>
    <dbReference type="NCBI Taxonomy" id="126728"/>
    <lineage>
        <taxon>Eukaryota</taxon>
        <taxon>Sar</taxon>
        <taxon>Rhizaria</taxon>
        <taxon>Endomyxa</taxon>
        <taxon>Ascetosporea</taxon>
        <taxon>Haplosporida</taxon>
        <taxon>Bonamia</taxon>
    </lineage>
</organism>
<keyword evidence="1" id="KW-0547">Nucleotide-binding</keyword>
<dbReference type="Gene3D" id="2.60.40.150">
    <property type="entry name" value="C2 domain"/>
    <property type="match status" value="1"/>
</dbReference>